<organism evidence="2">
    <name type="scientific">viral metagenome</name>
    <dbReference type="NCBI Taxonomy" id="1070528"/>
    <lineage>
        <taxon>unclassified sequences</taxon>
        <taxon>metagenomes</taxon>
        <taxon>organismal metagenomes</taxon>
    </lineage>
</organism>
<protein>
    <submittedName>
        <fullName evidence="2">Uncharacterized protein</fullName>
    </submittedName>
</protein>
<dbReference type="EMBL" id="MN738741">
    <property type="protein sequence ID" value="QHT36367.1"/>
    <property type="molecule type" value="Genomic_DNA"/>
</dbReference>
<dbReference type="AlphaFoldDB" id="A0A6C0F3U2"/>
<accession>A0A6C0F3U2</accession>
<proteinExistence type="predicted"/>
<reference evidence="2" key="1">
    <citation type="journal article" date="2020" name="Nature">
        <title>Giant virus diversity and host interactions through global metagenomics.</title>
        <authorList>
            <person name="Schulz F."/>
            <person name="Roux S."/>
            <person name="Paez-Espino D."/>
            <person name="Jungbluth S."/>
            <person name="Walsh D.A."/>
            <person name="Denef V.J."/>
            <person name="McMahon K.D."/>
            <person name="Konstantinidis K.T."/>
            <person name="Eloe-Fadrosh E.A."/>
            <person name="Kyrpides N.C."/>
            <person name="Woyke T."/>
        </authorList>
    </citation>
    <scope>NUCLEOTIDE SEQUENCE</scope>
    <source>
        <strain evidence="2">GVMAG-S-ERX555931-87</strain>
    </source>
</reference>
<sequence>MEALVIIGLIGVGLATSNNEDDNNHVATEVNGDVHNPSSHNLYHSDFYDQSQKIVKNRALHNFESSYEDGNKVINNQKINSLGSGFREENAGTDINDLNDLNEVKEGFSDYIYSTSTGEYTHKDDFLKNDQGITAQPFFKSAPPPVDLSDTRQLDRHQGDNRYNQSKREIGNMFAPEKDVGNVYGNTFGEYMGDKTRYNEGLYKTGELPFQQERVANIDVKSNLNREVGQIHADRNNIDNTRVLSNPKLTYQARVVEGKNISENRGLVGEVNHYNPDTFYENSEDRYFTTNGAYLEKSGRPEQIMKDTFRSKFNNQPVGPAAPNHAQGEQRSKLQEPSKMQLINDSNRNVGTDAQYSGNEVARHGYRALPNERQITGERTYESNLATEVSHHTVGVLDDLKGTKKETTLDPKNNGYIANTAINNTLGLLDSVKVTKKQTTIDSKNNGYLKGHEQLTSGFNAPDLTTKDSTLTSYTGSAGADVLGNMSNVNYMHAELNPNKEVISQGREPTLSNTKIVNGPEDIHATSRKLHKDYINYRENGIGRVDEKTPNSINMGDITTMKDKLDDKSLSNRINSELLNPFKENPYTQSLSSFSY</sequence>
<feature type="region of interest" description="Disordered" evidence="1">
    <location>
        <begin position="312"/>
        <end position="337"/>
    </location>
</feature>
<evidence type="ECO:0000256" key="1">
    <source>
        <dbReference type="SAM" id="MobiDB-lite"/>
    </source>
</evidence>
<name>A0A6C0F3U2_9ZZZZ</name>
<evidence type="ECO:0000313" key="2">
    <source>
        <dbReference type="EMBL" id="QHT36367.1"/>
    </source>
</evidence>